<organism evidence="7 8">
    <name type="scientific">Zhouia spongiae</name>
    <dbReference type="NCBI Taxonomy" id="2202721"/>
    <lineage>
        <taxon>Bacteria</taxon>
        <taxon>Pseudomonadati</taxon>
        <taxon>Bacteroidota</taxon>
        <taxon>Flavobacteriia</taxon>
        <taxon>Flavobacteriales</taxon>
        <taxon>Flavobacteriaceae</taxon>
        <taxon>Zhouia</taxon>
    </lineage>
</organism>
<feature type="transmembrane region" description="Helical" evidence="5">
    <location>
        <begin position="107"/>
        <end position="126"/>
    </location>
</feature>
<dbReference type="InterPro" id="IPR009056">
    <property type="entry name" value="Cyt_c-like_dom"/>
</dbReference>
<protein>
    <recommendedName>
        <fullName evidence="6">Cytochrome c domain-containing protein</fullName>
    </recommendedName>
</protein>
<keyword evidence="8" id="KW-1185">Reference proteome</keyword>
<evidence type="ECO:0000256" key="1">
    <source>
        <dbReference type="ARBA" id="ARBA00022617"/>
    </source>
</evidence>
<keyword evidence="2 4" id="KW-0479">Metal-binding</keyword>
<feature type="domain" description="Cytochrome c" evidence="6">
    <location>
        <begin position="160"/>
        <end position="297"/>
    </location>
</feature>
<keyword evidence="5" id="KW-0812">Transmembrane</keyword>
<dbReference type="PANTHER" id="PTHR35889:SF3">
    <property type="entry name" value="F-BOX DOMAIN-CONTAINING PROTEIN"/>
    <property type="match status" value="1"/>
</dbReference>
<keyword evidence="1 4" id="KW-0349">Heme</keyword>
<evidence type="ECO:0000256" key="5">
    <source>
        <dbReference type="SAM" id="Phobius"/>
    </source>
</evidence>
<sequence length="460" mass="51105">MNHFITFTGRLHPLIVHLPIGFIMLGLLLQWYNQKKTSGLDHAISIAFLWGGITAVMACITGFILYTKEGFAFDTVKFHLWMGIITALFSFIYYVRVSKKAFHKVPLIAFSVVILALISATGHFGGNITHGEDYLTEPLPASVKHLIGIQAESEKEIALNEKNLGSTILYNDVVQPILNNKCVSCHGTKKAKGDLALHNAEAIQKGGEHGAVINLKIPDSSSLYHRLVLPLDHEDHMPPKEKTQLTKEETALIKVWIANGASYDKSIEELGIDQKLFASFLKKDKASDLPEVTLKAVAKETITAVKNEGFGVQAVSQDTDFLKVSCLNFRHFTDADLMRLKPLFKNILSLDLRGTQITDAIFNELDKLPYLQTLQLDHTQISGKGIGQLQKLNYLRSVSVTHTQFTGNSVDEMTNIKGLTQLYLFNTPSVKDSIQLKDVPFSVDYGNYTLPTVASDTIVY</sequence>
<dbReference type="EMBL" id="CP094326">
    <property type="protein sequence ID" value="UNZ00242.1"/>
    <property type="molecule type" value="Genomic_DNA"/>
</dbReference>
<feature type="transmembrane region" description="Helical" evidence="5">
    <location>
        <begin position="78"/>
        <end position="95"/>
    </location>
</feature>
<name>A0ABY3YR99_9FLAO</name>
<dbReference type="InterPro" id="IPR032675">
    <property type="entry name" value="LRR_dom_sf"/>
</dbReference>
<feature type="transmembrane region" description="Helical" evidence="5">
    <location>
        <begin position="44"/>
        <end position="66"/>
    </location>
</feature>
<proteinExistence type="predicted"/>
<reference evidence="7 8" key="1">
    <citation type="journal article" date="2018" name="Int. J. Syst. Evol. Microbiol.">
        <title>Zhouia spongiae sp. nov., isolated from a marine sponge.</title>
        <authorList>
            <person name="Zhuang L."/>
            <person name="Lin B."/>
            <person name="Qin F."/>
            <person name="Luo L."/>
        </authorList>
    </citation>
    <scope>NUCLEOTIDE SEQUENCE [LARGE SCALE GENOMIC DNA]</scope>
    <source>
        <strain evidence="7 8">HN-Y44</strain>
    </source>
</reference>
<keyword evidence="5" id="KW-0472">Membrane</keyword>
<dbReference type="SUPFAM" id="SSF52047">
    <property type="entry name" value="RNI-like"/>
    <property type="match status" value="1"/>
</dbReference>
<dbReference type="RefSeq" id="WP_242938609.1">
    <property type="nucleotide sequence ID" value="NZ_CP094326.1"/>
</dbReference>
<keyword evidence="3 4" id="KW-0408">Iron</keyword>
<dbReference type="InterPro" id="IPR036909">
    <property type="entry name" value="Cyt_c-like_dom_sf"/>
</dbReference>
<evidence type="ECO:0000256" key="3">
    <source>
        <dbReference type="ARBA" id="ARBA00023004"/>
    </source>
</evidence>
<feature type="transmembrane region" description="Helical" evidence="5">
    <location>
        <begin position="14"/>
        <end position="32"/>
    </location>
</feature>
<dbReference type="Gene3D" id="3.80.10.10">
    <property type="entry name" value="Ribonuclease Inhibitor"/>
    <property type="match status" value="1"/>
</dbReference>
<dbReference type="SUPFAM" id="SSF46626">
    <property type="entry name" value="Cytochrome c"/>
    <property type="match status" value="1"/>
</dbReference>
<keyword evidence="5" id="KW-1133">Transmembrane helix</keyword>
<evidence type="ECO:0000313" key="8">
    <source>
        <dbReference type="Proteomes" id="UP000829476"/>
    </source>
</evidence>
<dbReference type="InterPro" id="IPR011429">
    <property type="entry name" value="Cyt_c_Planctomycete-type"/>
</dbReference>
<dbReference type="PANTHER" id="PTHR35889">
    <property type="entry name" value="CYCLOINULO-OLIGOSACCHARIDE FRUCTANOTRANSFERASE-RELATED"/>
    <property type="match status" value="1"/>
</dbReference>
<evidence type="ECO:0000256" key="4">
    <source>
        <dbReference type="PROSITE-ProRule" id="PRU00433"/>
    </source>
</evidence>
<evidence type="ECO:0000313" key="7">
    <source>
        <dbReference type="EMBL" id="UNZ00242.1"/>
    </source>
</evidence>
<gene>
    <name evidence="7" type="ORF">MQE36_07830</name>
</gene>
<dbReference type="PROSITE" id="PS51007">
    <property type="entry name" value="CYTC"/>
    <property type="match status" value="1"/>
</dbReference>
<evidence type="ECO:0000256" key="2">
    <source>
        <dbReference type="ARBA" id="ARBA00022723"/>
    </source>
</evidence>
<dbReference type="Pfam" id="PF07635">
    <property type="entry name" value="PSCyt1"/>
    <property type="match status" value="1"/>
</dbReference>
<accession>A0ABY3YR99</accession>
<dbReference type="Proteomes" id="UP000829476">
    <property type="component" value="Chromosome"/>
</dbReference>
<evidence type="ECO:0000259" key="6">
    <source>
        <dbReference type="PROSITE" id="PS51007"/>
    </source>
</evidence>